<evidence type="ECO:0000313" key="2">
    <source>
        <dbReference type="Proteomes" id="UP000320813"/>
    </source>
</evidence>
<gene>
    <name evidence="1" type="ORF">EVJ47_05015</name>
</gene>
<proteinExistence type="predicted"/>
<keyword evidence="1" id="KW-0282">Flagellum</keyword>
<dbReference type="GO" id="GO:0005886">
    <property type="term" value="C:plasma membrane"/>
    <property type="evidence" value="ECO:0007669"/>
    <property type="project" value="TreeGrafter"/>
</dbReference>
<dbReference type="AlphaFoldDB" id="A0A519BB73"/>
<accession>A0A519BB73</accession>
<dbReference type="Gene3D" id="3.40.1690.10">
    <property type="entry name" value="secretion proteins EscU"/>
    <property type="match status" value="1"/>
</dbReference>
<keyword evidence="1" id="KW-0969">Cilium</keyword>
<dbReference type="EMBL" id="SGBD01000002">
    <property type="protein sequence ID" value="RZD14532.1"/>
    <property type="molecule type" value="Genomic_DNA"/>
</dbReference>
<name>A0A519BB73_9DELT</name>
<organism evidence="1 2">
    <name type="scientific">Candidatus Acidulodesulfobacterium ferriphilum</name>
    <dbReference type="NCBI Taxonomy" id="2597223"/>
    <lineage>
        <taxon>Bacteria</taxon>
        <taxon>Deltaproteobacteria</taxon>
        <taxon>Candidatus Acidulodesulfobacterales</taxon>
        <taxon>Candidatus Acidulodesulfobacterium</taxon>
    </lineage>
</organism>
<dbReference type="InterPro" id="IPR006135">
    <property type="entry name" value="T3SS_substrate_exporter"/>
</dbReference>
<dbReference type="PANTHER" id="PTHR30531:SF12">
    <property type="entry name" value="FLAGELLAR BIOSYNTHETIC PROTEIN FLHB"/>
    <property type="match status" value="1"/>
</dbReference>
<dbReference type="GO" id="GO:0009306">
    <property type="term" value="P:protein secretion"/>
    <property type="evidence" value="ECO:0007669"/>
    <property type="project" value="InterPro"/>
</dbReference>
<sequence length="101" mass="11443">MKEYKNYKNIKASALRYDKGKENAPILIAKGKGKVAEKIIEIANKENIPVVENKALADILDKLDIYDEIPPELYKVVAQLFAFIYKLNEKVAGDLKFKSLS</sequence>
<reference evidence="1 2" key="1">
    <citation type="submission" date="2019-01" db="EMBL/GenBank/DDBJ databases">
        <title>Insights into ecological role of a new deltaproteobacterial order Candidatus Sinidesulfobacterales (Sva0485) by metagenomics and metatranscriptomics.</title>
        <authorList>
            <person name="Tan S."/>
            <person name="Liu J."/>
            <person name="Fang Y."/>
            <person name="Hedlund B.P."/>
            <person name="Lian Z.H."/>
            <person name="Huang L.Y."/>
            <person name="Li J.T."/>
            <person name="Huang L.N."/>
            <person name="Li W.J."/>
            <person name="Jiang H.C."/>
            <person name="Dong H.L."/>
            <person name="Shu W.S."/>
        </authorList>
    </citation>
    <scope>NUCLEOTIDE SEQUENCE [LARGE SCALE GENOMIC DNA]</scope>
    <source>
        <strain evidence="1">AP3</strain>
    </source>
</reference>
<dbReference type="Proteomes" id="UP000320813">
    <property type="component" value="Unassembled WGS sequence"/>
</dbReference>
<dbReference type="InterPro" id="IPR029025">
    <property type="entry name" value="T3SS_substrate_exporter_C"/>
</dbReference>
<keyword evidence="1" id="KW-0966">Cell projection</keyword>
<dbReference type="SUPFAM" id="SSF160544">
    <property type="entry name" value="EscU C-terminal domain-like"/>
    <property type="match status" value="1"/>
</dbReference>
<protein>
    <submittedName>
        <fullName evidence="1">Flagellar biosynthesis protein FlhB</fullName>
    </submittedName>
</protein>
<dbReference type="Pfam" id="PF01312">
    <property type="entry name" value="Bac_export_2"/>
    <property type="match status" value="1"/>
</dbReference>
<dbReference type="PANTHER" id="PTHR30531">
    <property type="entry name" value="FLAGELLAR BIOSYNTHETIC PROTEIN FLHB"/>
    <property type="match status" value="1"/>
</dbReference>
<evidence type="ECO:0000313" key="1">
    <source>
        <dbReference type="EMBL" id="RZD14532.1"/>
    </source>
</evidence>
<comment type="caution">
    <text evidence="1">The sequence shown here is derived from an EMBL/GenBank/DDBJ whole genome shotgun (WGS) entry which is preliminary data.</text>
</comment>